<evidence type="ECO:0000256" key="4">
    <source>
        <dbReference type="ARBA" id="ARBA00023163"/>
    </source>
</evidence>
<evidence type="ECO:0000256" key="3">
    <source>
        <dbReference type="ARBA" id="ARBA00023015"/>
    </source>
</evidence>
<keyword evidence="5" id="KW-0539">Nucleus</keyword>
<keyword evidence="1" id="KW-0479">Metal-binding</keyword>
<dbReference type="EMBL" id="JAGPXD010000006">
    <property type="protein sequence ID" value="KAH7349340.1"/>
    <property type="molecule type" value="Genomic_DNA"/>
</dbReference>
<dbReference type="Proteomes" id="UP000813385">
    <property type="component" value="Unassembled WGS sequence"/>
</dbReference>
<evidence type="ECO:0000256" key="5">
    <source>
        <dbReference type="ARBA" id="ARBA00023242"/>
    </source>
</evidence>
<keyword evidence="3" id="KW-0805">Transcription regulation</keyword>
<evidence type="ECO:0000313" key="7">
    <source>
        <dbReference type="EMBL" id="KAH7349340.1"/>
    </source>
</evidence>
<dbReference type="OrthoDB" id="5423818at2759"/>
<evidence type="ECO:0000256" key="2">
    <source>
        <dbReference type="ARBA" id="ARBA00022833"/>
    </source>
</evidence>
<sequence length="438" mass="48686">MTKLSQGSSPKQCPVCYKKFAQATTLKRHIYYCRSKKIEACRKKSCVSCIRAKTRCSWPAGPGEVTLCAMSSPWLSMRTDGPLGDEPAEIEVAIETVTPDVTNHSSRLDSSWDSSLTPSSQSSGGIIGFHNDQDIDSWDLMAIDSCLSALRPQSLASTALFHTRPFTRPTQTPCVSLAMRILRSYPSMMSRDGGLPPFVSPQLYSGKQQSHSRSQALSTCAKLAQQLRSPHTNKITVWEKIWFEQERISAEHSTLDRWELLAALQALLIYCLMRLKDTPIGHDAFDASLLTTVNLISSSLVASSTEVCDFDLSGDPEQAWKEWLFGESRRRTFLMFQIVNMLVDISTTVSSYAIWEFVAIPLPSPAVLWNATKLDGWSAGFEEWRKRRTLYGLSESGGLKRLKKDSMGLCLSGPAEWEDWSAETGEVGALVMMAGELL</sequence>
<protein>
    <recommendedName>
        <fullName evidence="9">C2H2-type domain-containing protein</fullName>
    </recommendedName>
</protein>
<feature type="region of interest" description="Disordered" evidence="6">
    <location>
        <begin position="102"/>
        <end position="125"/>
    </location>
</feature>
<proteinExistence type="predicted"/>
<keyword evidence="8" id="KW-1185">Reference proteome</keyword>
<gene>
    <name evidence="7" type="ORF">B0T11DRAFT_129951</name>
</gene>
<dbReference type="GO" id="GO:0046872">
    <property type="term" value="F:metal ion binding"/>
    <property type="evidence" value="ECO:0007669"/>
    <property type="project" value="UniProtKB-KW"/>
</dbReference>
<accession>A0A8K0WYV3</accession>
<evidence type="ECO:0000256" key="6">
    <source>
        <dbReference type="SAM" id="MobiDB-lite"/>
    </source>
</evidence>
<feature type="compositionally biased region" description="Low complexity" evidence="6">
    <location>
        <begin position="108"/>
        <end position="123"/>
    </location>
</feature>
<evidence type="ECO:0000313" key="8">
    <source>
        <dbReference type="Proteomes" id="UP000813385"/>
    </source>
</evidence>
<dbReference type="PANTHER" id="PTHR47660">
    <property type="entry name" value="TRANSCRIPTION FACTOR WITH C2H2 AND ZN(2)-CYS(6) DNA BINDING DOMAIN (EUROFUNG)-RELATED-RELATED"/>
    <property type="match status" value="1"/>
</dbReference>
<reference evidence="7" key="1">
    <citation type="journal article" date="2021" name="Nat. Commun.">
        <title>Genetic determinants of endophytism in the Arabidopsis root mycobiome.</title>
        <authorList>
            <person name="Mesny F."/>
            <person name="Miyauchi S."/>
            <person name="Thiergart T."/>
            <person name="Pickel B."/>
            <person name="Atanasova L."/>
            <person name="Karlsson M."/>
            <person name="Huettel B."/>
            <person name="Barry K.W."/>
            <person name="Haridas S."/>
            <person name="Chen C."/>
            <person name="Bauer D."/>
            <person name="Andreopoulos W."/>
            <person name="Pangilinan J."/>
            <person name="LaButti K."/>
            <person name="Riley R."/>
            <person name="Lipzen A."/>
            <person name="Clum A."/>
            <person name="Drula E."/>
            <person name="Henrissat B."/>
            <person name="Kohler A."/>
            <person name="Grigoriev I.V."/>
            <person name="Martin F.M."/>
            <person name="Hacquard S."/>
        </authorList>
    </citation>
    <scope>NUCLEOTIDE SEQUENCE</scope>
    <source>
        <strain evidence="7">MPI-CAGE-AT-0016</strain>
    </source>
</reference>
<comment type="caution">
    <text evidence="7">The sequence shown here is derived from an EMBL/GenBank/DDBJ whole genome shotgun (WGS) entry which is preliminary data.</text>
</comment>
<keyword evidence="2" id="KW-0862">Zinc</keyword>
<evidence type="ECO:0008006" key="9">
    <source>
        <dbReference type="Google" id="ProtNLM"/>
    </source>
</evidence>
<dbReference type="PANTHER" id="PTHR47660:SF3">
    <property type="entry name" value="FINGER DOMAIN PROTEIN, PUTATIVE (AFU_ORTHOLOGUE AFUA_4G03310)-RELATED"/>
    <property type="match status" value="1"/>
</dbReference>
<keyword evidence="4" id="KW-0804">Transcription</keyword>
<dbReference type="AlphaFoldDB" id="A0A8K0WYV3"/>
<name>A0A8K0WYV3_9PEZI</name>
<evidence type="ECO:0000256" key="1">
    <source>
        <dbReference type="ARBA" id="ARBA00022723"/>
    </source>
</evidence>
<organism evidence="7 8">
    <name type="scientific">Plectosphaerella cucumerina</name>
    <dbReference type="NCBI Taxonomy" id="40658"/>
    <lineage>
        <taxon>Eukaryota</taxon>
        <taxon>Fungi</taxon>
        <taxon>Dikarya</taxon>
        <taxon>Ascomycota</taxon>
        <taxon>Pezizomycotina</taxon>
        <taxon>Sordariomycetes</taxon>
        <taxon>Hypocreomycetidae</taxon>
        <taxon>Glomerellales</taxon>
        <taxon>Plectosphaerellaceae</taxon>
        <taxon>Plectosphaerella</taxon>
    </lineage>
</organism>